<dbReference type="Gene3D" id="1.25.40.10">
    <property type="entry name" value="Tetratricopeptide repeat domain"/>
    <property type="match status" value="1"/>
</dbReference>
<dbReference type="InterPro" id="IPR011990">
    <property type="entry name" value="TPR-like_helical_dom_sf"/>
</dbReference>
<dbReference type="Pfam" id="PF13424">
    <property type="entry name" value="TPR_12"/>
    <property type="match status" value="1"/>
</dbReference>
<evidence type="ECO:0000313" key="1">
    <source>
        <dbReference type="EMBL" id="KAA8647832.1"/>
    </source>
</evidence>
<comment type="caution">
    <text evidence="1">The sequence shown here is derived from an EMBL/GenBank/DDBJ whole genome shotgun (WGS) entry which is preliminary data.</text>
</comment>
<dbReference type="PANTHER" id="PTHR46082">
    <property type="entry name" value="ATP/GTP-BINDING PROTEIN-RELATED"/>
    <property type="match status" value="1"/>
</dbReference>
<sequence length="117" mass="12939">MRVSGLPVKLSWVRPPVNKVVLVPQAGFDLGPDTGRWEEAEQLQVHVMEARKIKLGEDHPDKLTSIANLAATWKSSGKTADAINLLRDCLAKKKQAIGPNHPRAVPNSKTLLKWETE</sequence>
<dbReference type="EMBL" id="QUQM01000004">
    <property type="protein sequence ID" value="KAA8647832.1"/>
    <property type="molecule type" value="Genomic_DNA"/>
</dbReference>
<dbReference type="OrthoDB" id="5986190at2759"/>
<dbReference type="Proteomes" id="UP000324241">
    <property type="component" value="Unassembled WGS sequence"/>
</dbReference>
<organism evidence="1 2">
    <name type="scientific">Aspergillus tanneri</name>
    <dbReference type="NCBI Taxonomy" id="1220188"/>
    <lineage>
        <taxon>Eukaryota</taxon>
        <taxon>Fungi</taxon>
        <taxon>Dikarya</taxon>
        <taxon>Ascomycota</taxon>
        <taxon>Pezizomycotina</taxon>
        <taxon>Eurotiomycetes</taxon>
        <taxon>Eurotiomycetidae</taxon>
        <taxon>Eurotiales</taxon>
        <taxon>Aspergillaceae</taxon>
        <taxon>Aspergillus</taxon>
        <taxon>Aspergillus subgen. Circumdati</taxon>
    </lineage>
</organism>
<dbReference type="RefSeq" id="XP_033427193.1">
    <property type="nucleotide sequence ID" value="XM_033571161.1"/>
</dbReference>
<gene>
    <name evidence="1" type="ORF">ATNIH1004_006534</name>
</gene>
<dbReference type="PANTHER" id="PTHR46082:SF11">
    <property type="entry name" value="AAA+ ATPASE DOMAIN-CONTAINING PROTEIN-RELATED"/>
    <property type="match status" value="1"/>
</dbReference>
<name>A0A5M9MLG1_9EURO</name>
<accession>A0A5M9MLG1</accession>
<reference evidence="1 2" key="1">
    <citation type="submission" date="2019-08" db="EMBL/GenBank/DDBJ databases">
        <title>The genome sequence of a newly discovered highly antifungal drug resistant Aspergillus species, Aspergillus tanneri NIH 1004.</title>
        <authorList>
            <person name="Mounaud S."/>
            <person name="Singh I."/>
            <person name="Joardar V."/>
            <person name="Pakala S."/>
            <person name="Pakala S."/>
            <person name="Venepally P."/>
            <person name="Chung J.K."/>
            <person name="Losada L."/>
            <person name="Nierman W.C."/>
        </authorList>
    </citation>
    <scope>NUCLEOTIDE SEQUENCE [LARGE SCALE GENOMIC DNA]</scope>
    <source>
        <strain evidence="1 2">NIH1004</strain>
    </source>
</reference>
<dbReference type="InterPro" id="IPR053137">
    <property type="entry name" value="NLR-like"/>
</dbReference>
<dbReference type="AlphaFoldDB" id="A0A5M9MLG1"/>
<evidence type="ECO:0008006" key="3">
    <source>
        <dbReference type="Google" id="ProtNLM"/>
    </source>
</evidence>
<dbReference type="VEuPathDB" id="FungiDB:EYZ11_002937"/>
<evidence type="ECO:0000313" key="2">
    <source>
        <dbReference type="Proteomes" id="UP000324241"/>
    </source>
</evidence>
<dbReference type="GeneID" id="54329236"/>
<protein>
    <recommendedName>
        <fullName evidence="3">Kinesin light chain</fullName>
    </recommendedName>
</protein>
<proteinExistence type="predicted"/>